<protein>
    <submittedName>
        <fullName evidence="2">Putative peroxidase-related enzyme</fullName>
    </submittedName>
</protein>
<dbReference type="InterPro" id="IPR029032">
    <property type="entry name" value="AhpD-like"/>
</dbReference>
<keyword evidence="2" id="KW-0560">Oxidoreductase</keyword>
<organism evidence="2 3">
    <name type="scientific">Luteitalea pratensis</name>
    <dbReference type="NCBI Taxonomy" id="1855912"/>
    <lineage>
        <taxon>Bacteria</taxon>
        <taxon>Pseudomonadati</taxon>
        <taxon>Acidobacteriota</taxon>
        <taxon>Vicinamibacteria</taxon>
        <taxon>Vicinamibacterales</taxon>
        <taxon>Vicinamibacteraceae</taxon>
        <taxon>Luteitalea</taxon>
    </lineage>
</organism>
<dbReference type="AlphaFoldDB" id="A0A143PIR9"/>
<evidence type="ECO:0000256" key="1">
    <source>
        <dbReference type="SAM" id="MobiDB-lite"/>
    </source>
</evidence>
<reference evidence="3" key="2">
    <citation type="submission" date="2016-04" db="EMBL/GenBank/DDBJ databases">
        <title>First Complete Genome Sequence of a Subdivision 6 Acidobacterium.</title>
        <authorList>
            <person name="Huang S."/>
            <person name="Vieira S."/>
            <person name="Bunk B."/>
            <person name="Riedel T."/>
            <person name="Sproeer C."/>
            <person name="Overmann J."/>
        </authorList>
    </citation>
    <scope>NUCLEOTIDE SEQUENCE [LARGE SCALE GENOMIC DNA]</scope>
    <source>
        <strain evidence="3">DSM 100886 HEG_-6_39</strain>
    </source>
</reference>
<dbReference type="KEGG" id="abac:LuPra_01657"/>
<proteinExistence type="predicted"/>
<accession>A0A143PIR9</accession>
<sequence length="166" mass="17625">MYVSSRSAGCAYCSAHACTFALRRGATVDQVASTLTGAGLAPADRAAVEVARSLSSVPATLSEEARKQLRVHFSPAHEEWIVLSIAMMGWLNKTMDGLGVPLEPSTVAEVSGVIASSGWQPGKHMPDGSPLASPPLRRGFGMDALRRRSARPTSRQPRQAVDARRA</sequence>
<keyword evidence="3" id="KW-1185">Reference proteome</keyword>
<gene>
    <name evidence="2" type="ORF">LuPra_01657</name>
</gene>
<keyword evidence="2" id="KW-0575">Peroxidase</keyword>
<feature type="region of interest" description="Disordered" evidence="1">
    <location>
        <begin position="117"/>
        <end position="166"/>
    </location>
</feature>
<dbReference type="Gene3D" id="1.20.1290.10">
    <property type="entry name" value="AhpD-like"/>
    <property type="match status" value="1"/>
</dbReference>
<dbReference type="STRING" id="1855912.LuPra_01657"/>
<reference evidence="2 3" key="1">
    <citation type="journal article" date="2016" name="Genome Announc.">
        <title>First Complete Genome Sequence of a Subdivision 6 Acidobacterium Strain.</title>
        <authorList>
            <person name="Huang S."/>
            <person name="Vieira S."/>
            <person name="Bunk B."/>
            <person name="Riedel T."/>
            <person name="Sproer C."/>
            <person name="Overmann J."/>
        </authorList>
    </citation>
    <scope>NUCLEOTIDE SEQUENCE [LARGE SCALE GENOMIC DNA]</scope>
    <source>
        <strain evidence="3">DSM 100886 HEG_-6_39</strain>
    </source>
</reference>
<dbReference type="GO" id="GO:0004601">
    <property type="term" value="F:peroxidase activity"/>
    <property type="evidence" value="ECO:0007669"/>
    <property type="project" value="UniProtKB-KW"/>
</dbReference>
<name>A0A143PIR9_LUTPR</name>
<evidence type="ECO:0000313" key="3">
    <source>
        <dbReference type="Proteomes" id="UP000076079"/>
    </source>
</evidence>
<dbReference type="EMBL" id="CP015136">
    <property type="protein sequence ID" value="AMY08457.1"/>
    <property type="molecule type" value="Genomic_DNA"/>
</dbReference>
<dbReference type="SUPFAM" id="SSF69118">
    <property type="entry name" value="AhpD-like"/>
    <property type="match status" value="1"/>
</dbReference>
<evidence type="ECO:0000313" key="2">
    <source>
        <dbReference type="EMBL" id="AMY08457.1"/>
    </source>
</evidence>
<dbReference type="Proteomes" id="UP000076079">
    <property type="component" value="Chromosome"/>
</dbReference>